<dbReference type="OrthoDB" id="2541666at2"/>
<dbReference type="GO" id="GO:1990281">
    <property type="term" value="C:efflux pump complex"/>
    <property type="evidence" value="ECO:0007669"/>
    <property type="project" value="TreeGrafter"/>
</dbReference>
<dbReference type="InterPro" id="IPR006143">
    <property type="entry name" value="RND_pump_MFP"/>
</dbReference>
<feature type="transmembrane region" description="Helical" evidence="3">
    <location>
        <begin position="9"/>
        <end position="26"/>
    </location>
</feature>
<evidence type="ECO:0000313" key="6">
    <source>
        <dbReference type="Proteomes" id="UP000029518"/>
    </source>
</evidence>
<keyword evidence="3" id="KW-0472">Membrane</keyword>
<dbReference type="InterPro" id="IPR058636">
    <property type="entry name" value="Beta-barrel_YknX"/>
</dbReference>
<gene>
    <name evidence="5" type="ORF">PBOR_17285</name>
</gene>
<evidence type="ECO:0000259" key="4">
    <source>
        <dbReference type="Pfam" id="PF25990"/>
    </source>
</evidence>
<proteinExistence type="inferred from homology"/>
<evidence type="ECO:0000313" key="5">
    <source>
        <dbReference type="EMBL" id="AIQ58495.1"/>
    </source>
</evidence>
<dbReference type="Gene3D" id="2.40.420.20">
    <property type="match status" value="1"/>
</dbReference>
<dbReference type="Proteomes" id="UP000029518">
    <property type="component" value="Chromosome"/>
</dbReference>
<keyword evidence="2" id="KW-0175">Coiled coil</keyword>
<feature type="domain" description="YknX-like beta-barrel" evidence="4">
    <location>
        <begin position="226"/>
        <end position="297"/>
    </location>
</feature>
<dbReference type="PANTHER" id="PTHR30469:SF33">
    <property type="entry name" value="SLR1207 PROTEIN"/>
    <property type="match status" value="1"/>
</dbReference>
<keyword evidence="3" id="KW-1133">Transmembrane helix</keyword>
<dbReference type="SUPFAM" id="SSF111369">
    <property type="entry name" value="HlyD-like secretion proteins"/>
    <property type="match status" value="1"/>
</dbReference>
<dbReference type="HOGENOM" id="CLU_754076_0_0_9"/>
<dbReference type="Gene3D" id="2.40.50.100">
    <property type="match status" value="1"/>
</dbReference>
<evidence type="ECO:0000256" key="3">
    <source>
        <dbReference type="SAM" id="Phobius"/>
    </source>
</evidence>
<protein>
    <submittedName>
        <fullName evidence="5">RND transporter</fullName>
    </submittedName>
</protein>
<comment type="similarity">
    <text evidence="1">Belongs to the membrane fusion protein (MFP) (TC 8.A.1) family.</text>
</comment>
<evidence type="ECO:0000256" key="1">
    <source>
        <dbReference type="ARBA" id="ARBA00009477"/>
    </source>
</evidence>
<dbReference type="PANTHER" id="PTHR30469">
    <property type="entry name" value="MULTIDRUG RESISTANCE PROTEIN MDTA"/>
    <property type="match status" value="1"/>
</dbReference>
<dbReference type="Pfam" id="PF25990">
    <property type="entry name" value="Beta-barrel_YknX"/>
    <property type="match status" value="1"/>
</dbReference>
<evidence type="ECO:0000256" key="2">
    <source>
        <dbReference type="SAM" id="Coils"/>
    </source>
</evidence>
<name>A0A089LEI6_PAEBO</name>
<reference evidence="5" key="1">
    <citation type="submission" date="2014-08" db="EMBL/GenBank/DDBJ databases">
        <title>Comparative genomics of the Paenibacillus odorifer group.</title>
        <authorList>
            <person name="den Bakker H.C."/>
            <person name="Tsai Y.-C.Y.-C."/>
            <person name="Martin N."/>
            <person name="Korlach J."/>
            <person name="Wiedmann M."/>
        </authorList>
    </citation>
    <scope>NUCLEOTIDE SEQUENCE [LARGE SCALE GENOMIC DNA]</scope>
    <source>
        <strain evidence="5">DSM 13188</strain>
    </source>
</reference>
<dbReference type="NCBIfam" id="TIGR01730">
    <property type="entry name" value="RND_mfp"/>
    <property type="match status" value="1"/>
</dbReference>
<dbReference type="AlphaFoldDB" id="A0A089LEI6"/>
<dbReference type="GO" id="GO:0015562">
    <property type="term" value="F:efflux transmembrane transporter activity"/>
    <property type="evidence" value="ECO:0007669"/>
    <property type="project" value="TreeGrafter"/>
</dbReference>
<dbReference type="EMBL" id="CP009285">
    <property type="protein sequence ID" value="AIQ58495.1"/>
    <property type="molecule type" value="Genomic_DNA"/>
</dbReference>
<dbReference type="Gene3D" id="2.40.30.170">
    <property type="match status" value="1"/>
</dbReference>
<keyword evidence="3" id="KW-0812">Transmembrane</keyword>
<keyword evidence="6" id="KW-1185">Reference proteome</keyword>
<dbReference type="KEGG" id="pbd:PBOR_17285"/>
<sequence length="366" mass="40146">MKRTLKKSLKWIIILGIISTAGYLGYTKFFKGNEAAELPPEPMQVISFPVTEETLTSSIQVKGRSQYQQETLVYAPFASKVTAWKVENGAQVKKGDVLFTLDQSLLRNEIATAEAANRKTKLEAELNAFVSQQEDESAAPAGTEAERLKALAAQEAARLNDELNQVNAEIQAKELADKKAKLNTAVYHAPENGIFLYDSSTERPQTVTDNQYIGKIVDLNKLEFIAQVGEQDIFRIKQGMKVQVKMTAMKDLILNGEVTEVSKFATTTTGQNTAGQIPQFEVVISLQPDEHLIGGLSLSGDIETSRKEKAVVVSSIAVVHEGDLAYVMLDKGNGQYERTEIKVGMETTEKTEVLSGLKAGDTVVLQ</sequence>
<feature type="coiled-coil region" evidence="2">
    <location>
        <begin position="145"/>
        <end position="176"/>
    </location>
</feature>
<accession>A0A089LEI6</accession>
<organism evidence="5 6">
    <name type="scientific">Paenibacillus borealis</name>
    <dbReference type="NCBI Taxonomy" id="160799"/>
    <lineage>
        <taxon>Bacteria</taxon>
        <taxon>Bacillati</taxon>
        <taxon>Bacillota</taxon>
        <taxon>Bacilli</taxon>
        <taxon>Bacillales</taxon>
        <taxon>Paenibacillaceae</taxon>
        <taxon>Paenibacillus</taxon>
    </lineage>
</organism>